<evidence type="ECO:0000256" key="1">
    <source>
        <dbReference type="ARBA" id="ARBA00018370"/>
    </source>
</evidence>
<dbReference type="SUPFAM" id="SSF54534">
    <property type="entry name" value="FKBP-like"/>
    <property type="match status" value="1"/>
</dbReference>
<dbReference type="KEGG" id="kvl:KVU_1150"/>
<evidence type="ECO:0000313" key="8">
    <source>
        <dbReference type="EMBL" id="AEM40989.1"/>
    </source>
</evidence>
<dbReference type="Proteomes" id="UP000000692">
    <property type="component" value="Chromosome"/>
</dbReference>
<keyword evidence="5 8" id="KW-0413">Isomerase</keyword>
<evidence type="ECO:0000256" key="3">
    <source>
        <dbReference type="ARBA" id="ARBA00030642"/>
    </source>
</evidence>
<dbReference type="PROSITE" id="PS50198">
    <property type="entry name" value="PPIC_PPIASE_2"/>
    <property type="match status" value="1"/>
</dbReference>
<dbReference type="Gene3D" id="3.10.50.40">
    <property type="match status" value="1"/>
</dbReference>
<dbReference type="SUPFAM" id="SSF109998">
    <property type="entry name" value="Triger factor/SurA peptide-binding domain-like"/>
    <property type="match status" value="1"/>
</dbReference>
<feature type="chain" id="PRO_5007914539" description="Parvulin-like PPIase" evidence="6">
    <location>
        <begin position="36"/>
        <end position="406"/>
    </location>
</feature>
<name>F9Y6X2_KETVW</name>
<dbReference type="InterPro" id="IPR027304">
    <property type="entry name" value="Trigger_fact/SurA_dom_sf"/>
</dbReference>
<evidence type="ECO:0000256" key="4">
    <source>
        <dbReference type="ARBA" id="ARBA00031484"/>
    </source>
</evidence>
<proteinExistence type="predicted"/>
<reference evidence="8 9" key="1">
    <citation type="journal article" date="2011" name="J. Bacteriol.">
        <title>Complete genome sequence of the industrial strain Ketogulonicigenium vulgare WSH-001.</title>
        <authorList>
            <person name="Liu L."/>
            <person name="Li Y."/>
            <person name="Zhang J."/>
            <person name="Zhou Z."/>
            <person name="Liu J."/>
            <person name="Li X."/>
            <person name="Zhou J."/>
            <person name="Du G."/>
            <person name="Wang L."/>
            <person name="Chen J."/>
        </authorList>
    </citation>
    <scope>NUCLEOTIDE SEQUENCE [LARGE SCALE GENOMIC DNA]</scope>
    <source>
        <strain evidence="8 9">WSH-001</strain>
    </source>
</reference>
<dbReference type="PANTHER" id="PTHR47637">
    <property type="entry name" value="CHAPERONE SURA"/>
    <property type="match status" value="1"/>
</dbReference>
<evidence type="ECO:0000256" key="6">
    <source>
        <dbReference type="SAM" id="SignalP"/>
    </source>
</evidence>
<accession>F9Y6X2</accession>
<feature type="signal peptide" evidence="6">
    <location>
        <begin position="1"/>
        <end position="35"/>
    </location>
</feature>
<sequence length="406" mass="43561">MQMPGTSFNVTAKNWLRAALLGACTLALLPHGTAAQGLFSSAVTVNDRAITQYEVNQRALLLQFFNTPGDAQQNARESLIDDALRQEELARYTIALTDEQYDMALAEFAGRANLTPAQLLANMGQLGIDGAALRDYLRVSVLWRDYVRARFNSTITVTEADIDAYIARAATASQGMEILLSELIMPLVPGQEQQIQQLAQQFSQLTSTAAFSDAAREYSVTNSRANGGQMDWVPLANFPPGLQNVLSAMSPGQVTAPLGIEGGVALLQVRGLREGRIANASVASVEYAVMQVPSVAAAERILPTVATCDDLYTHNLQNADVTLTRQSVAPAQVPAEVAPVISTMNPGNIIATPTANGATITMLCARNITPPQGLTRELASNLVRGERLESRGDRIIAELRANAVIR</sequence>
<dbReference type="HOGENOM" id="CLU_034646_11_2_5"/>
<dbReference type="EMBL" id="CP002018">
    <property type="protein sequence ID" value="AEM40989.1"/>
    <property type="molecule type" value="Genomic_DNA"/>
</dbReference>
<organism evidence="8 9">
    <name type="scientific">Ketogulonicigenium vulgare (strain WSH-001)</name>
    <dbReference type="NCBI Taxonomy" id="759362"/>
    <lineage>
        <taxon>Bacteria</taxon>
        <taxon>Pseudomonadati</taxon>
        <taxon>Pseudomonadota</taxon>
        <taxon>Alphaproteobacteria</taxon>
        <taxon>Rhodobacterales</taxon>
        <taxon>Roseobacteraceae</taxon>
        <taxon>Ketogulonicigenium</taxon>
    </lineage>
</organism>
<keyword evidence="5" id="KW-0697">Rotamase</keyword>
<dbReference type="Gene3D" id="1.10.4030.10">
    <property type="entry name" value="Porin chaperone SurA, peptide-binding domain"/>
    <property type="match status" value="1"/>
</dbReference>
<dbReference type="GO" id="GO:0003755">
    <property type="term" value="F:peptidyl-prolyl cis-trans isomerase activity"/>
    <property type="evidence" value="ECO:0007669"/>
    <property type="project" value="UniProtKB-KW"/>
</dbReference>
<dbReference type="AlphaFoldDB" id="F9Y6X2"/>
<dbReference type="InterPro" id="IPR046357">
    <property type="entry name" value="PPIase_dom_sf"/>
</dbReference>
<protein>
    <recommendedName>
        <fullName evidence="1">Parvulin-like PPIase</fullName>
    </recommendedName>
    <alternativeName>
        <fullName evidence="3">Peptidyl-prolyl cis-trans isomerase plp</fullName>
    </alternativeName>
    <alternativeName>
        <fullName evidence="4">Rotamase plp</fullName>
    </alternativeName>
</protein>
<dbReference type="PATRIC" id="fig|759362.5.peg.1187"/>
<feature type="domain" description="PpiC" evidence="7">
    <location>
        <begin position="187"/>
        <end position="271"/>
    </location>
</feature>
<gene>
    <name evidence="8" type="primary">surA</name>
    <name evidence="8" type="ordered locus">KVU_1150</name>
</gene>
<evidence type="ECO:0000256" key="5">
    <source>
        <dbReference type="PROSITE-ProRule" id="PRU00278"/>
    </source>
</evidence>
<dbReference type="PANTHER" id="PTHR47637:SF1">
    <property type="entry name" value="CHAPERONE SURA"/>
    <property type="match status" value="1"/>
</dbReference>
<evidence type="ECO:0000313" key="9">
    <source>
        <dbReference type="Proteomes" id="UP000000692"/>
    </source>
</evidence>
<dbReference type="InterPro" id="IPR000297">
    <property type="entry name" value="PPIase_PpiC"/>
</dbReference>
<evidence type="ECO:0000256" key="2">
    <source>
        <dbReference type="ARBA" id="ARBA00022729"/>
    </source>
</evidence>
<dbReference type="eggNOG" id="COG0760">
    <property type="taxonomic scope" value="Bacteria"/>
</dbReference>
<dbReference type="OrthoDB" id="9791746at2"/>
<dbReference type="Pfam" id="PF00639">
    <property type="entry name" value="Rotamase"/>
    <property type="match status" value="1"/>
</dbReference>
<dbReference type="InterPro" id="IPR050280">
    <property type="entry name" value="OMP_Chaperone_SurA"/>
</dbReference>
<evidence type="ECO:0000259" key="7">
    <source>
        <dbReference type="PROSITE" id="PS50198"/>
    </source>
</evidence>
<keyword evidence="2 6" id="KW-0732">Signal</keyword>
<keyword evidence="9" id="KW-1185">Reference proteome</keyword>